<proteinExistence type="predicted"/>
<evidence type="ECO:0000313" key="2">
    <source>
        <dbReference type="EMBL" id="PVX30288.1"/>
    </source>
</evidence>
<keyword evidence="1" id="KW-0732">Signal</keyword>
<accession>A0A2U0SG28</accession>
<dbReference type="InterPro" id="IPR052918">
    <property type="entry name" value="Motility_Chemotaxis_Reg"/>
</dbReference>
<dbReference type="PANTHER" id="PTHR35580">
    <property type="entry name" value="CELL SURFACE GLYCOPROTEIN (S-LAYER PROTEIN)-LIKE PROTEIN"/>
    <property type="match status" value="1"/>
</dbReference>
<organism evidence="2 3">
    <name type="scientific">Sphingomonas pokkalii</name>
    <dbReference type="NCBI Taxonomy" id="2175090"/>
    <lineage>
        <taxon>Bacteria</taxon>
        <taxon>Pseudomonadati</taxon>
        <taxon>Pseudomonadota</taxon>
        <taxon>Alphaproteobacteria</taxon>
        <taxon>Sphingomonadales</taxon>
        <taxon>Sphingomonadaceae</taxon>
        <taxon>Sphingomonas</taxon>
    </lineage>
</organism>
<feature type="signal peptide" evidence="1">
    <location>
        <begin position="1"/>
        <end position="22"/>
    </location>
</feature>
<gene>
    <name evidence="2" type="ORF">DD559_13860</name>
</gene>
<name>A0A2U0SG28_9SPHN</name>
<evidence type="ECO:0008006" key="4">
    <source>
        <dbReference type="Google" id="ProtNLM"/>
    </source>
</evidence>
<dbReference type="PANTHER" id="PTHR35580:SF1">
    <property type="entry name" value="PHYTASE-LIKE DOMAIN-CONTAINING PROTEIN"/>
    <property type="match status" value="1"/>
</dbReference>
<keyword evidence="3" id="KW-1185">Reference proteome</keyword>
<dbReference type="RefSeq" id="WP_116469699.1">
    <property type="nucleotide sequence ID" value="NZ_QENQ01000001.1"/>
</dbReference>
<reference evidence="2 3" key="1">
    <citation type="submission" date="2018-05" db="EMBL/GenBank/DDBJ databases">
        <title>Description of Sphingomonas pokkalii sp nov, isolated from the rhizosphere of saline tolerant pokkali rice and its draft genome analysis.</title>
        <authorList>
            <person name="Menon R."/>
            <person name="Kumari S."/>
            <person name="Rameshkumar N."/>
        </authorList>
    </citation>
    <scope>NUCLEOTIDE SEQUENCE [LARGE SCALE GENOMIC DNA]</scope>
    <source>
        <strain evidence="2 3">L3B27</strain>
    </source>
</reference>
<feature type="chain" id="PRO_5015595446" description="Regulatory protein FlaEY" evidence="1">
    <location>
        <begin position="23"/>
        <end position="927"/>
    </location>
</feature>
<dbReference type="Proteomes" id="UP000245890">
    <property type="component" value="Unassembled WGS sequence"/>
</dbReference>
<dbReference type="AlphaFoldDB" id="A0A2U0SG28"/>
<sequence>MTVNLSASLVGLSMLTGQNAFSMTAPLTFESKAVRTAKAQFTLAPTTPPWKDPKAQANGATSISSILAARTLLEKSNIDSSGNLLPDDVQTSFTTYKALDKLRVLADAAAAKTTSDAQRASYQKAFTKGLAELQGFLATAPSDKVNLAFGRPTSTTTSTQLASATTYQVPGKSLVSKRSDPLPGLTGTEQFEVTLSRPRLTQTFTIDLAQGPQPPTMDSVADALNAQISSQLVYNDDGTPRLDAKGNPVTRWLGRFVPEFKDNKWRLRLDVPDGLEQVSLDQVNSKDSLVVATGQTALDAPTATQVFRLNDPAGAQTSVSMGTIQALDRNATKQNELAGKTTNVTTSSVDLDGKVTSKTEKTNNAYASTDAAAVVSDGKGYTYVVGTTKGDLGANLSDGDNNLFLTKMDGAGKVVWQRNLGAAGDAKGAAVTLGSDGSVVVAGTVTGNFNGVTSDGDMVVAKYAANGDEAFSTVVRSTGIDTAKAVTVGNDGSVYVAGRVSGEGGDAMVARIGADGKIAERRTIGTTGSETINALAIGQDGNLLALMSQDGNAKVMKMDATALSNDLASIDLGAADARAIAVGADGSIAVGGATSSALSGTQVNGLSGERDGFVTRIDANLSSASTTYIGTGADDQVDSVAFLGNDLYAGGRTTGDLGATRRGPVDGFVTRIDAGTGAIASTNQFGKALLRTEPVRIAADKGGDNAVSALGFGRGTINPAVSEKVTTQTTLRVGDSFSFRADGGALRKVTIEKDDTLKTIADRMQGMLGASKGTISASAFDGVQTLRISMKAGHEMELVAGTGETDALAKLGLEPQRIANQATVSGSAPKVRPGGSFGLDLSEALSLATVDNAKVALAKITDAISVSQSAYRSLYWDSGKAALADGSIKSANTGKASTAIEKAQLANYQAALNRLSQNNSTSIFLGR</sequence>
<evidence type="ECO:0000313" key="3">
    <source>
        <dbReference type="Proteomes" id="UP000245890"/>
    </source>
</evidence>
<comment type="caution">
    <text evidence="2">The sequence shown here is derived from an EMBL/GenBank/DDBJ whole genome shotgun (WGS) entry which is preliminary data.</text>
</comment>
<evidence type="ECO:0000256" key="1">
    <source>
        <dbReference type="SAM" id="SignalP"/>
    </source>
</evidence>
<protein>
    <recommendedName>
        <fullName evidence="4">Regulatory protein FlaEY</fullName>
    </recommendedName>
</protein>
<dbReference type="SUPFAM" id="SSF63829">
    <property type="entry name" value="Calcium-dependent phosphotriesterase"/>
    <property type="match status" value="1"/>
</dbReference>
<dbReference type="OrthoDB" id="7196243at2"/>
<dbReference type="EMBL" id="QENQ01000001">
    <property type="protein sequence ID" value="PVX30288.1"/>
    <property type="molecule type" value="Genomic_DNA"/>
</dbReference>